<protein>
    <recommendedName>
        <fullName evidence="3">Aminoglycoside phosphotransferase domain-containing protein</fullName>
    </recommendedName>
</protein>
<comment type="caution">
    <text evidence="1">The sequence shown here is derived from an EMBL/GenBank/DDBJ whole genome shotgun (WGS) entry which is preliminary data.</text>
</comment>
<organism evidence="1 2">
    <name type="scientific">candidate division WWE3 bacterium</name>
    <dbReference type="NCBI Taxonomy" id="2053526"/>
    <lineage>
        <taxon>Bacteria</taxon>
        <taxon>Katanobacteria</taxon>
    </lineage>
</organism>
<gene>
    <name evidence="1" type="ORF">DEP93_04035</name>
</gene>
<dbReference type="AlphaFoldDB" id="A0A3D0ZQQ4"/>
<proteinExistence type="predicted"/>
<evidence type="ECO:0008006" key="3">
    <source>
        <dbReference type="Google" id="ProtNLM"/>
    </source>
</evidence>
<evidence type="ECO:0000313" key="2">
    <source>
        <dbReference type="Proteomes" id="UP000263336"/>
    </source>
</evidence>
<accession>A0A3D0ZQQ4</accession>
<dbReference type="InterPro" id="IPR011009">
    <property type="entry name" value="Kinase-like_dom_sf"/>
</dbReference>
<dbReference type="EMBL" id="DOZN01000025">
    <property type="protein sequence ID" value="HCC42611.1"/>
    <property type="molecule type" value="Genomic_DNA"/>
</dbReference>
<dbReference type="Proteomes" id="UP000263336">
    <property type="component" value="Unassembled WGS sequence"/>
</dbReference>
<reference evidence="1 2" key="1">
    <citation type="journal article" date="2018" name="Nat. Biotechnol.">
        <title>A standardized bacterial taxonomy based on genome phylogeny substantially revises the tree of life.</title>
        <authorList>
            <person name="Parks D.H."/>
            <person name="Chuvochina M."/>
            <person name="Waite D.W."/>
            <person name="Rinke C."/>
            <person name="Skarshewski A."/>
            <person name="Chaumeil P.A."/>
            <person name="Hugenholtz P."/>
        </authorList>
    </citation>
    <scope>NUCLEOTIDE SEQUENCE [LARGE SCALE GENOMIC DNA]</scope>
    <source>
        <strain evidence="1">UBA11701</strain>
    </source>
</reference>
<sequence length="291" mass="33089">MTSDDVIIKKTDKTDAVLLFSDTAVYKIFTTKIVDKGVLDDLIRLDKLSNRHPVCTGITAIADTPFIKEDVDSNSLVIVMRRLPDDGCLLKLISQDAFGSDGVKRLASFIYEFHTKTLVIDAKKSYLWDRLQSDLDMVKPLVGASPIVYRFYLDTLSLLEANKSQVLERPKLHRIVEGHGDLNLGHLYLEDETFCFIDFSHKRKYRIDDVSRDLGGVALSMIENDRYDFACELIKEYAAISADEALQSITALQMRKKLLLNYYIYSGGYSPEHCARESVEKIISTITNWKL</sequence>
<dbReference type="SUPFAM" id="SSF56112">
    <property type="entry name" value="Protein kinase-like (PK-like)"/>
    <property type="match status" value="1"/>
</dbReference>
<evidence type="ECO:0000313" key="1">
    <source>
        <dbReference type="EMBL" id="HCC42611.1"/>
    </source>
</evidence>
<name>A0A3D0ZQQ4_UNCKA</name>